<dbReference type="HOGENOM" id="CLU_013524_5_1_0"/>
<organism evidence="9">
    <name type="scientific">Vecturithrix granuli</name>
    <dbReference type="NCBI Taxonomy" id="1499967"/>
    <lineage>
        <taxon>Bacteria</taxon>
        <taxon>Candidatus Moduliflexota</taxon>
        <taxon>Candidatus Vecturitrichia</taxon>
        <taxon>Candidatus Vecturitrichales</taxon>
        <taxon>Candidatus Vecturitrichaceae</taxon>
        <taxon>Candidatus Vecturithrix</taxon>
    </lineage>
</organism>
<dbReference type="InterPro" id="IPR022675">
    <property type="entry name" value="G6P_DH_C"/>
</dbReference>
<evidence type="ECO:0000256" key="6">
    <source>
        <dbReference type="HAMAP-Rule" id="MF_00966"/>
    </source>
</evidence>
<dbReference type="PANTHER" id="PTHR23429:SF0">
    <property type="entry name" value="GLUCOSE-6-PHOSPHATE 1-DEHYDROGENASE"/>
    <property type="match status" value="1"/>
</dbReference>
<keyword evidence="3 6" id="KW-0521">NADP</keyword>
<evidence type="ECO:0000313" key="9">
    <source>
        <dbReference type="EMBL" id="GAK58366.1"/>
    </source>
</evidence>
<dbReference type="STRING" id="1499967.U27_05340"/>
<accession>A0A081C1B1</accession>
<dbReference type="NCBIfam" id="NF009492">
    <property type="entry name" value="PRK12853.1-3"/>
    <property type="match status" value="1"/>
</dbReference>
<feature type="domain" description="Glucose-6-phosphate dehydrogenase C-terminal" evidence="8">
    <location>
        <begin position="215"/>
        <end position="517"/>
    </location>
</feature>
<dbReference type="EC" id="1.1.1.49" evidence="6"/>
<dbReference type="UniPathway" id="UPA00115">
    <property type="reaction ID" value="UER00408"/>
</dbReference>
<dbReference type="SUPFAM" id="SSF55347">
    <property type="entry name" value="Glyceraldehyde-3-phosphate dehydrogenase-like, C-terminal domain"/>
    <property type="match status" value="1"/>
</dbReference>
<evidence type="ECO:0000256" key="4">
    <source>
        <dbReference type="ARBA" id="ARBA00023002"/>
    </source>
</evidence>
<dbReference type="SUPFAM" id="SSF51735">
    <property type="entry name" value="NAD(P)-binding Rossmann-fold domains"/>
    <property type="match status" value="1"/>
</dbReference>
<dbReference type="PIRSF" id="PIRSF000110">
    <property type="entry name" value="G6PD"/>
    <property type="match status" value="1"/>
</dbReference>
<keyword evidence="5 6" id="KW-0119">Carbohydrate metabolism</keyword>
<dbReference type="GO" id="GO:0009051">
    <property type="term" value="P:pentose-phosphate shunt, oxidative branch"/>
    <property type="evidence" value="ECO:0007669"/>
    <property type="project" value="TreeGrafter"/>
</dbReference>
<feature type="active site" description="Proton acceptor" evidence="6">
    <location>
        <position position="266"/>
    </location>
</feature>
<comment type="caution">
    <text evidence="6">Lacks conserved residue(s) required for the propagation of feature annotation.</text>
</comment>
<evidence type="ECO:0000313" key="10">
    <source>
        <dbReference type="Proteomes" id="UP000030661"/>
    </source>
</evidence>
<evidence type="ECO:0000259" key="8">
    <source>
        <dbReference type="Pfam" id="PF02781"/>
    </source>
</evidence>
<dbReference type="InterPro" id="IPR022674">
    <property type="entry name" value="G6P_DH_NAD-bd"/>
</dbReference>
<feature type="domain" description="Glucose-6-phosphate dehydrogenase NAD-binding" evidence="7">
    <location>
        <begin position="28"/>
        <end position="213"/>
    </location>
</feature>
<dbReference type="PRINTS" id="PR00079">
    <property type="entry name" value="G6PDHDRGNASE"/>
</dbReference>
<evidence type="ECO:0000256" key="3">
    <source>
        <dbReference type="ARBA" id="ARBA00022857"/>
    </source>
</evidence>
<dbReference type="AlphaFoldDB" id="A0A081C1B1"/>
<evidence type="ECO:0000256" key="1">
    <source>
        <dbReference type="ARBA" id="ARBA00004937"/>
    </source>
</evidence>
<feature type="binding site" evidence="6">
    <location>
        <position position="208"/>
    </location>
    <ligand>
        <name>substrate</name>
    </ligand>
</feature>
<keyword evidence="2 6" id="KW-0313">Glucose metabolism</keyword>
<dbReference type="Proteomes" id="UP000030661">
    <property type="component" value="Unassembled WGS sequence"/>
</dbReference>
<evidence type="ECO:0000256" key="5">
    <source>
        <dbReference type="ARBA" id="ARBA00023277"/>
    </source>
</evidence>
<feature type="binding site" evidence="6">
    <location>
        <position position="174"/>
    </location>
    <ligand>
        <name>NADP(+)</name>
        <dbReference type="ChEBI" id="CHEBI:58349"/>
    </ligand>
</feature>
<reference evidence="9" key="1">
    <citation type="journal article" date="2015" name="PeerJ">
        <title>First genomic representation of candidate bacterial phylum KSB3 points to enhanced environmental sensing as a trigger of wastewater bulking.</title>
        <authorList>
            <person name="Sekiguchi Y."/>
            <person name="Ohashi A."/>
            <person name="Parks D.H."/>
            <person name="Yamauchi T."/>
            <person name="Tyson G.W."/>
            <person name="Hugenholtz P."/>
        </authorList>
    </citation>
    <scope>NUCLEOTIDE SEQUENCE [LARGE SCALE GENOMIC DNA]</scope>
</reference>
<dbReference type="InterPro" id="IPR001282">
    <property type="entry name" value="G6P_DH"/>
</dbReference>
<feature type="binding site" evidence="6">
    <location>
        <position position="366"/>
    </location>
    <ligand>
        <name>substrate</name>
    </ligand>
</feature>
<sequence>MAQIHFTTNLAVRSEFCKERKPDPCGIIIFGASGDLTHRKLLPSLFQLAEKQLMPDQFYLVGCARTVMSDEAFRQKTEESLRQRFPEASADRVQAFLQRCFYLSGNYQDSELYQALARRLPELDKQFMAVQNHIFYLSTPPTLYSPIVQQLGAAGLTRETNPKTCPCTRVIIEKPFGRDLDSAMALDRELYAVLSESQIYRIDHYLGKVTVQNILMFRFANAIFEPIWNRRYIDNVQITVAETLGVEHRAGYYDQAGQLRDMFQNHMLQMVALVAMEPPTSFDADRVRDEKVKLLRSIKPFQLDNLKRWIVRGQYGSGRISGRDVPGYRQELGVDPSSQTETFVAAKLALENWRWQGVPFYLRSGKRLAGKISEIVVTFKRVPHSMFSPISPDDLPQNILVFNVQPEEGIALTIQAKHPGPKLCMSSLEMDFHYQDIYGIEPPESYERLLLDAMLGDQTLFVRHDDMSVAWSLITPVLDAWAEDKSGKRTGMLYTYSAGSWGPAESDTLLERAGYQWLTSGRYSQ</sequence>
<comment type="similarity">
    <text evidence="6">Belongs to the glucose-6-phosphate dehydrogenase family.</text>
</comment>
<dbReference type="Gene3D" id="3.40.50.720">
    <property type="entry name" value="NAD(P)-binding Rossmann-like Domain"/>
    <property type="match status" value="1"/>
</dbReference>
<dbReference type="Pfam" id="PF02781">
    <property type="entry name" value="G6PD_C"/>
    <property type="match status" value="1"/>
</dbReference>
<dbReference type="NCBIfam" id="TIGR00871">
    <property type="entry name" value="zwf"/>
    <property type="match status" value="1"/>
</dbReference>
<dbReference type="Gene3D" id="3.30.360.10">
    <property type="entry name" value="Dihydrodipicolinate Reductase, domain 2"/>
    <property type="match status" value="1"/>
</dbReference>
<gene>
    <name evidence="6" type="primary">zwf</name>
    <name evidence="9" type="ORF">U27_05340</name>
</gene>
<feature type="binding site" evidence="6">
    <location>
        <position position="65"/>
    </location>
    <ligand>
        <name>NADP(+)</name>
        <dbReference type="ChEBI" id="CHEBI:58349"/>
    </ligand>
</feature>
<protein>
    <recommendedName>
        <fullName evidence="6">Glucose-6-phosphate 1-dehydrogenase</fullName>
        <shortName evidence="6">G6PD</shortName>
        <ecNumber evidence="6">1.1.1.49</ecNumber>
    </recommendedName>
</protein>
<evidence type="ECO:0000256" key="2">
    <source>
        <dbReference type="ARBA" id="ARBA00022526"/>
    </source>
</evidence>
<dbReference type="PANTHER" id="PTHR23429">
    <property type="entry name" value="GLUCOSE-6-PHOSPHATE 1-DEHYDROGENASE G6PD"/>
    <property type="match status" value="1"/>
</dbReference>
<keyword evidence="10" id="KW-1185">Reference proteome</keyword>
<dbReference type="HAMAP" id="MF_00966">
    <property type="entry name" value="G6PD"/>
    <property type="match status" value="1"/>
</dbReference>
<feature type="binding site" evidence="6">
    <location>
        <position position="261"/>
    </location>
    <ligand>
        <name>substrate</name>
    </ligand>
</feature>
<proteinExistence type="inferred from homology"/>
<dbReference type="eggNOG" id="COG0364">
    <property type="taxonomic scope" value="Bacteria"/>
</dbReference>
<dbReference type="EMBL" id="DF820467">
    <property type="protein sequence ID" value="GAK58366.1"/>
    <property type="molecule type" value="Genomic_DNA"/>
</dbReference>
<dbReference type="GO" id="GO:0005829">
    <property type="term" value="C:cytosol"/>
    <property type="evidence" value="ECO:0007669"/>
    <property type="project" value="TreeGrafter"/>
</dbReference>
<dbReference type="GO" id="GO:0004345">
    <property type="term" value="F:glucose-6-phosphate dehydrogenase activity"/>
    <property type="evidence" value="ECO:0007669"/>
    <property type="project" value="UniProtKB-UniRule"/>
</dbReference>
<name>A0A081C1B1_VECG1</name>
<keyword evidence="4 6" id="KW-0560">Oxidoreductase</keyword>
<comment type="pathway">
    <text evidence="1 6">Carbohydrate degradation; pentose phosphate pathway; D-ribulose 5-phosphate from D-glucose 6-phosphate (oxidative stage): step 1/3.</text>
</comment>
<evidence type="ECO:0000259" key="7">
    <source>
        <dbReference type="Pfam" id="PF00479"/>
    </source>
</evidence>
<feature type="binding site" evidence="6">
    <location>
        <position position="242"/>
    </location>
    <ligand>
        <name>substrate</name>
    </ligand>
</feature>
<dbReference type="InterPro" id="IPR036291">
    <property type="entry name" value="NAD(P)-bd_dom_sf"/>
</dbReference>
<feature type="binding site" evidence="6">
    <location>
        <position position="204"/>
    </location>
    <ligand>
        <name>substrate</name>
    </ligand>
</feature>
<comment type="catalytic activity">
    <reaction evidence="6">
        <text>D-glucose 6-phosphate + NADP(+) = 6-phospho-D-glucono-1,5-lactone + NADPH + H(+)</text>
        <dbReference type="Rhea" id="RHEA:15841"/>
        <dbReference type="ChEBI" id="CHEBI:15378"/>
        <dbReference type="ChEBI" id="CHEBI:57783"/>
        <dbReference type="ChEBI" id="CHEBI:57955"/>
        <dbReference type="ChEBI" id="CHEBI:58349"/>
        <dbReference type="ChEBI" id="CHEBI:61548"/>
        <dbReference type="EC" id="1.1.1.49"/>
    </reaction>
</comment>
<dbReference type="GO" id="GO:0006006">
    <property type="term" value="P:glucose metabolic process"/>
    <property type="evidence" value="ECO:0007669"/>
    <property type="project" value="UniProtKB-KW"/>
</dbReference>
<feature type="binding site" evidence="6">
    <location>
        <position position="371"/>
    </location>
    <ligand>
        <name>substrate</name>
    </ligand>
</feature>
<comment type="function">
    <text evidence="6">Catalyzes the oxidation of glucose 6-phosphate to 6-phosphogluconolactone.</text>
</comment>
<dbReference type="GO" id="GO:0050661">
    <property type="term" value="F:NADP binding"/>
    <property type="evidence" value="ECO:0007669"/>
    <property type="project" value="UniProtKB-UniRule"/>
</dbReference>
<dbReference type="Pfam" id="PF00479">
    <property type="entry name" value="G6PD_N"/>
    <property type="match status" value="1"/>
</dbReference>